<comment type="caution">
    <text evidence="1">The sequence shown here is derived from an EMBL/GenBank/DDBJ whole genome shotgun (WGS) entry which is preliminary data.</text>
</comment>
<sequence>MKQDVIDYIKNQLEERMQAAWGAMQAAQASANEESKSSAGDKYETARAMGQLDRDMYARQYEQARQERGLIERIDPLHTPQHVSLGALVHTSMGIFLIAVSLGSIKVAGEAVMVVSAQSPIGALLMGKVVGDSFDFRGKKHQIQQIA</sequence>
<dbReference type="GO" id="GO:0003746">
    <property type="term" value="F:translation elongation factor activity"/>
    <property type="evidence" value="ECO:0007669"/>
    <property type="project" value="UniProtKB-KW"/>
</dbReference>
<evidence type="ECO:0000313" key="2">
    <source>
        <dbReference type="Proteomes" id="UP001236507"/>
    </source>
</evidence>
<dbReference type="EMBL" id="JASHIF010000019">
    <property type="protein sequence ID" value="MDI9861430.1"/>
    <property type="molecule type" value="Genomic_DNA"/>
</dbReference>
<dbReference type="Proteomes" id="UP001236507">
    <property type="component" value="Unassembled WGS sequence"/>
</dbReference>
<protein>
    <submittedName>
        <fullName evidence="1">Transcription elongation factor</fullName>
    </submittedName>
</protein>
<keyword evidence="2" id="KW-1185">Reference proteome</keyword>
<name>A0ABT6YD33_9BACT</name>
<reference evidence="1 2" key="1">
    <citation type="submission" date="2023-05" db="EMBL/GenBank/DDBJ databases">
        <title>Novel species of genus Flectobacillus isolated from stream in China.</title>
        <authorList>
            <person name="Lu H."/>
        </authorList>
    </citation>
    <scope>NUCLEOTIDE SEQUENCE [LARGE SCALE GENOMIC DNA]</scope>
    <source>
        <strain evidence="1 2">KCTC 42575</strain>
    </source>
</reference>
<organism evidence="1 2">
    <name type="scientific">Flectobacillus roseus</name>
    <dbReference type="NCBI Taxonomy" id="502259"/>
    <lineage>
        <taxon>Bacteria</taxon>
        <taxon>Pseudomonadati</taxon>
        <taxon>Bacteroidota</taxon>
        <taxon>Cytophagia</taxon>
        <taxon>Cytophagales</taxon>
        <taxon>Flectobacillaceae</taxon>
        <taxon>Flectobacillus</taxon>
    </lineage>
</organism>
<evidence type="ECO:0000313" key="1">
    <source>
        <dbReference type="EMBL" id="MDI9861430.1"/>
    </source>
</evidence>
<dbReference type="RefSeq" id="WP_283345835.1">
    <property type="nucleotide sequence ID" value="NZ_JASHIF010000019.1"/>
</dbReference>
<keyword evidence="1" id="KW-0648">Protein biosynthesis</keyword>
<accession>A0ABT6YD33</accession>
<gene>
    <name evidence="1" type="ORF">QM524_19580</name>
</gene>
<proteinExistence type="predicted"/>
<keyword evidence="1" id="KW-0251">Elongation factor</keyword>